<feature type="transmembrane region" description="Helical" evidence="2">
    <location>
        <begin position="324"/>
        <end position="346"/>
    </location>
</feature>
<evidence type="ECO:0000256" key="1">
    <source>
        <dbReference type="SAM" id="MobiDB-lite"/>
    </source>
</evidence>
<organism evidence="3 4">
    <name type="scientific">Litoribacillus peritrichatus</name>
    <dbReference type="NCBI Taxonomy" id="718191"/>
    <lineage>
        <taxon>Bacteria</taxon>
        <taxon>Pseudomonadati</taxon>
        <taxon>Pseudomonadota</taxon>
        <taxon>Gammaproteobacteria</taxon>
        <taxon>Oceanospirillales</taxon>
        <taxon>Oceanospirillaceae</taxon>
        <taxon>Litoribacillus</taxon>
    </lineage>
</organism>
<gene>
    <name evidence="3" type="ORF">GCM10022277_42840</name>
</gene>
<evidence type="ECO:0000313" key="4">
    <source>
        <dbReference type="Proteomes" id="UP001501565"/>
    </source>
</evidence>
<accession>A0ABP7NBT9</accession>
<evidence type="ECO:0000313" key="3">
    <source>
        <dbReference type="EMBL" id="GAA3942444.1"/>
    </source>
</evidence>
<comment type="caution">
    <text evidence="3">The sequence shown here is derived from an EMBL/GenBank/DDBJ whole genome shotgun (WGS) entry which is preliminary data.</text>
</comment>
<sequence>MVRALIMPLFEQQQQDVYQYRLNSSAAAIADFIEARKAEIRSLSNTATLQSMDWAQIRPFLLTQKSIGQRNFEKLVLGLPNGHFYTTLAGNPHAENLATFDDASPTAKPKSITQRDYWQVTVGRNIKNQRIDYVSNPMISYTTGIKQVIVASSIHDDQNNVIGLLGGSISWRKITKLIHNLSANSESSEPPEANERTKAQGPSKTKEPSKIKAAAAKYMLVSKDGNYWYHWQPEKVIQVQTDDQGKEILDRRGEKTVELFNILAEKSDSLKSIGRNMVSGKKGNGQALFDGEEYQVFFTPISNTNYSLAKAIRLSEYHAPMWQLVIYLLVAFLAGLFVYIFSVYLIPREPNS</sequence>
<keyword evidence="2" id="KW-0812">Transmembrane</keyword>
<dbReference type="EMBL" id="BAABBN010000017">
    <property type="protein sequence ID" value="GAA3942444.1"/>
    <property type="molecule type" value="Genomic_DNA"/>
</dbReference>
<keyword evidence="2" id="KW-0472">Membrane</keyword>
<evidence type="ECO:0008006" key="5">
    <source>
        <dbReference type="Google" id="ProtNLM"/>
    </source>
</evidence>
<feature type="region of interest" description="Disordered" evidence="1">
    <location>
        <begin position="183"/>
        <end position="208"/>
    </location>
</feature>
<proteinExistence type="predicted"/>
<dbReference type="Proteomes" id="UP001501565">
    <property type="component" value="Unassembled WGS sequence"/>
</dbReference>
<keyword evidence="4" id="KW-1185">Reference proteome</keyword>
<keyword evidence="2" id="KW-1133">Transmembrane helix</keyword>
<reference evidence="4" key="1">
    <citation type="journal article" date="2019" name="Int. J. Syst. Evol. Microbiol.">
        <title>The Global Catalogue of Microorganisms (GCM) 10K type strain sequencing project: providing services to taxonomists for standard genome sequencing and annotation.</title>
        <authorList>
            <consortium name="The Broad Institute Genomics Platform"/>
            <consortium name="The Broad Institute Genome Sequencing Center for Infectious Disease"/>
            <person name="Wu L."/>
            <person name="Ma J."/>
        </authorList>
    </citation>
    <scope>NUCLEOTIDE SEQUENCE [LARGE SCALE GENOMIC DNA]</scope>
    <source>
        <strain evidence="4">JCM 17551</strain>
    </source>
</reference>
<protein>
    <recommendedName>
        <fullName evidence="5">Cache domain-containing protein</fullName>
    </recommendedName>
</protein>
<dbReference type="Gene3D" id="3.30.450.20">
    <property type="entry name" value="PAS domain"/>
    <property type="match status" value="2"/>
</dbReference>
<feature type="compositionally biased region" description="Basic and acidic residues" evidence="1">
    <location>
        <begin position="193"/>
        <end position="208"/>
    </location>
</feature>
<name>A0ABP7NBT9_9GAMM</name>
<evidence type="ECO:0000256" key="2">
    <source>
        <dbReference type="SAM" id="Phobius"/>
    </source>
</evidence>